<dbReference type="GO" id="GO:0005783">
    <property type="term" value="C:endoplasmic reticulum"/>
    <property type="evidence" value="ECO:0000318"/>
    <property type="project" value="GO_Central"/>
</dbReference>
<keyword evidence="3 5" id="KW-1133">Transmembrane helix</keyword>
<reference evidence="6 7" key="1">
    <citation type="journal article" date="2004" name="Science">
        <title>The genome of the diatom Thalassiosira pseudonana: ecology, evolution, and metabolism.</title>
        <authorList>
            <person name="Armbrust E.V."/>
            <person name="Berges J.A."/>
            <person name="Bowler C."/>
            <person name="Green B.R."/>
            <person name="Martinez D."/>
            <person name="Putnam N.H."/>
            <person name="Zhou S."/>
            <person name="Allen A.E."/>
            <person name="Apt K.E."/>
            <person name="Bechner M."/>
            <person name="Brzezinski M.A."/>
            <person name="Chaal B.K."/>
            <person name="Chiovitti A."/>
            <person name="Davis A.K."/>
            <person name="Demarest M.S."/>
            <person name="Detter J.C."/>
            <person name="Glavina T."/>
            <person name="Goodstein D."/>
            <person name="Hadi M.Z."/>
            <person name="Hellsten U."/>
            <person name="Hildebrand M."/>
            <person name="Jenkins B.D."/>
            <person name="Jurka J."/>
            <person name="Kapitonov V.V."/>
            <person name="Kroger N."/>
            <person name="Lau W.W."/>
            <person name="Lane T.W."/>
            <person name="Larimer F.W."/>
            <person name="Lippmeier J.C."/>
            <person name="Lucas S."/>
            <person name="Medina M."/>
            <person name="Montsant A."/>
            <person name="Obornik M."/>
            <person name="Parker M.S."/>
            <person name="Palenik B."/>
            <person name="Pazour G.J."/>
            <person name="Richardson P.M."/>
            <person name="Rynearson T.A."/>
            <person name="Saito M.A."/>
            <person name="Schwartz D.C."/>
            <person name="Thamatrakoln K."/>
            <person name="Valentin K."/>
            <person name="Vardi A."/>
            <person name="Wilkerson F.P."/>
            <person name="Rokhsar D.S."/>
        </authorList>
    </citation>
    <scope>NUCLEOTIDE SEQUENCE [LARGE SCALE GENOMIC DNA]</scope>
    <source>
        <strain evidence="6 7">CCMP1335</strain>
    </source>
</reference>
<dbReference type="GeneID" id="7444290"/>
<dbReference type="PaxDb" id="35128-Thaps24965"/>
<feature type="transmembrane region" description="Helical" evidence="5">
    <location>
        <begin position="167"/>
        <end position="188"/>
    </location>
</feature>
<sequence length="193" mass="20868">MSLKPVAITLGTASIAAALEFTYTPSIALLQSHSTQLTAVTPFILLGSGFWALSHGFTVGQARTKYAELARKDGEKDVDERYLLPNLYAQGTSKNVKAFNCVQRSHQHIFETFTTVVVGGLAGAVTFPVCTAVSTFLYAIGRVQLSKGYAESEGDATKRYKYPLAKFMWFGFLGNVALGMASCGMIMMGKKTL</sequence>
<keyword evidence="2 5" id="KW-0812">Transmembrane</keyword>
<protein>
    <submittedName>
        <fullName evidence="6">Uncharacterized protein</fullName>
    </submittedName>
</protein>
<reference evidence="6 7" key="2">
    <citation type="journal article" date="2008" name="Nature">
        <title>The Phaeodactylum genome reveals the evolutionary history of diatom genomes.</title>
        <authorList>
            <person name="Bowler C."/>
            <person name="Allen A.E."/>
            <person name="Badger J.H."/>
            <person name="Grimwood J."/>
            <person name="Jabbari K."/>
            <person name="Kuo A."/>
            <person name="Maheswari U."/>
            <person name="Martens C."/>
            <person name="Maumus F."/>
            <person name="Otillar R.P."/>
            <person name="Rayko E."/>
            <person name="Salamov A."/>
            <person name="Vandepoele K."/>
            <person name="Beszteri B."/>
            <person name="Gruber A."/>
            <person name="Heijde M."/>
            <person name="Katinka M."/>
            <person name="Mock T."/>
            <person name="Valentin K."/>
            <person name="Verret F."/>
            <person name="Berges J.A."/>
            <person name="Brownlee C."/>
            <person name="Cadoret J.P."/>
            <person name="Chiovitti A."/>
            <person name="Choi C.J."/>
            <person name="Coesel S."/>
            <person name="De Martino A."/>
            <person name="Detter J.C."/>
            <person name="Durkin C."/>
            <person name="Falciatore A."/>
            <person name="Fournet J."/>
            <person name="Haruta M."/>
            <person name="Huysman M.J."/>
            <person name="Jenkins B.D."/>
            <person name="Jiroutova K."/>
            <person name="Jorgensen R.E."/>
            <person name="Joubert Y."/>
            <person name="Kaplan A."/>
            <person name="Kroger N."/>
            <person name="Kroth P.G."/>
            <person name="La Roche J."/>
            <person name="Lindquist E."/>
            <person name="Lommer M."/>
            <person name="Martin-Jezequel V."/>
            <person name="Lopez P.J."/>
            <person name="Lucas S."/>
            <person name="Mangogna M."/>
            <person name="McGinnis K."/>
            <person name="Medlin L.K."/>
            <person name="Montsant A."/>
            <person name="Oudot-Le Secq M.P."/>
            <person name="Napoli C."/>
            <person name="Obornik M."/>
            <person name="Parker M.S."/>
            <person name="Petit J.L."/>
            <person name="Porcel B.M."/>
            <person name="Poulsen N."/>
            <person name="Robison M."/>
            <person name="Rychlewski L."/>
            <person name="Rynearson T.A."/>
            <person name="Schmutz J."/>
            <person name="Shapiro H."/>
            <person name="Siaut M."/>
            <person name="Stanley M."/>
            <person name="Sussman M.R."/>
            <person name="Taylor A.R."/>
            <person name="Vardi A."/>
            <person name="von Dassow P."/>
            <person name="Vyverman W."/>
            <person name="Willis A."/>
            <person name="Wyrwicz L.S."/>
            <person name="Rokhsar D.S."/>
            <person name="Weissenbach J."/>
            <person name="Armbrust E.V."/>
            <person name="Green B.R."/>
            <person name="Van de Peer Y."/>
            <person name="Grigoriev I.V."/>
        </authorList>
    </citation>
    <scope>NUCLEOTIDE SEQUENCE [LARGE SCALE GENOMIC DNA]</scope>
    <source>
        <strain evidence="6 7">CCMP1335</strain>
    </source>
</reference>
<feature type="transmembrane region" description="Helical" evidence="5">
    <location>
        <begin position="113"/>
        <end position="140"/>
    </location>
</feature>
<dbReference type="Pfam" id="PF01124">
    <property type="entry name" value="MAPEG"/>
    <property type="match status" value="1"/>
</dbReference>
<evidence type="ECO:0000256" key="3">
    <source>
        <dbReference type="ARBA" id="ARBA00022989"/>
    </source>
</evidence>
<proteinExistence type="predicted"/>
<organism evidence="6 7">
    <name type="scientific">Thalassiosira pseudonana</name>
    <name type="common">Marine diatom</name>
    <name type="synonym">Cyclotella nana</name>
    <dbReference type="NCBI Taxonomy" id="35128"/>
    <lineage>
        <taxon>Eukaryota</taxon>
        <taxon>Sar</taxon>
        <taxon>Stramenopiles</taxon>
        <taxon>Ochrophyta</taxon>
        <taxon>Bacillariophyta</taxon>
        <taxon>Coscinodiscophyceae</taxon>
        <taxon>Thalassiosirophycidae</taxon>
        <taxon>Thalassiosirales</taxon>
        <taxon>Thalassiosiraceae</taxon>
        <taxon>Thalassiosira</taxon>
    </lineage>
</organism>
<gene>
    <name evidence="6" type="ORF">THAPSDRAFT_24965</name>
</gene>
<dbReference type="SUPFAM" id="SSF161084">
    <property type="entry name" value="MAPEG domain-like"/>
    <property type="match status" value="1"/>
</dbReference>
<dbReference type="AlphaFoldDB" id="B8CD32"/>
<dbReference type="GO" id="GO:0006691">
    <property type="term" value="P:leukotriene metabolic process"/>
    <property type="evidence" value="ECO:0007669"/>
    <property type="project" value="UniProtKB-ARBA"/>
</dbReference>
<dbReference type="InterPro" id="IPR023352">
    <property type="entry name" value="MAPEG-like_dom_sf"/>
</dbReference>
<accession>B8CD32</accession>
<dbReference type="EMBL" id="CM000650">
    <property type="protein sequence ID" value="EED88537.1"/>
    <property type="molecule type" value="Genomic_DNA"/>
</dbReference>
<evidence type="ECO:0000313" key="6">
    <source>
        <dbReference type="EMBL" id="EED88537.1"/>
    </source>
</evidence>
<dbReference type="GO" id="GO:0005635">
    <property type="term" value="C:nuclear envelope"/>
    <property type="evidence" value="ECO:0000318"/>
    <property type="project" value="GO_Central"/>
</dbReference>
<dbReference type="OMA" id="HQHIFET"/>
<dbReference type="STRING" id="35128.B8CD32"/>
<dbReference type="Gene3D" id="1.20.120.550">
    <property type="entry name" value="Membrane associated eicosanoid/glutathione metabolism-like domain"/>
    <property type="match status" value="1"/>
</dbReference>
<dbReference type="GO" id="GO:0004602">
    <property type="term" value="F:glutathione peroxidase activity"/>
    <property type="evidence" value="ECO:0000318"/>
    <property type="project" value="GO_Central"/>
</dbReference>
<dbReference type="PANTHER" id="PTHR10250:SF26">
    <property type="entry name" value="GLUTATHIONE S-TRANSFERASE 3, MITOCHONDRIAL"/>
    <property type="match status" value="1"/>
</dbReference>
<dbReference type="InterPro" id="IPR001129">
    <property type="entry name" value="Membr-assoc_MAPEG"/>
</dbReference>
<dbReference type="GO" id="GO:0004364">
    <property type="term" value="F:glutathione transferase activity"/>
    <property type="evidence" value="ECO:0000318"/>
    <property type="project" value="GO_Central"/>
</dbReference>
<dbReference type="GO" id="GO:0016020">
    <property type="term" value="C:membrane"/>
    <property type="evidence" value="ECO:0007669"/>
    <property type="project" value="UniProtKB-SubCell"/>
</dbReference>
<dbReference type="PANTHER" id="PTHR10250">
    <property type="entry name" value="MICROSOMAL GLUTATHIONE S-TRANSFERASE"/>
    <property type="match status" value="1"/>
</dbReference>
<keyword evidence="7" id="KW-1185">Reference proteome</keyword>
<evidence type="ECO:0000256" key="4">
    <source>
        <dbReference type="ARBA" id="ARBA00023136"/>
    </source>
</evidence>
<comment type="subcellular location">
    <subcellularLocation>
        <location evidence="1">Membrane</location>
        <topology evidence="1">Multi-pass membrane protein</topology>
    </subcellularLocation>
</comment>
<dbReference type="Proteomes" id="UP000001449">
    <property type="component" value="Chromosome 15"/>
</dbReference>
<evidence type="ECO:0000256" key="1">
    <source>
        <dbReference type="ARBA" id="ARBA00004141"/>
    </source>
</evidence>
<dbReference type="InterPro" id="IPR050997">
    <property type="entry name" value="MAPEG"/>
</dbReference>
<evidence type="ECO:0000256" key="2">
    <source>
        <dbReference type="ARBA" id="ARBA00022692"/>
    </source>
</evidence>
<evidence type="ECO:0000256" key="5">
    <source>
        <dbReference type="SAM" id="Phobius"/>
    </source>
</evidence>
<dbReference type="eggNOG" id="ENOG502R8RW">
    <property type="taxonomic scope" value="Eukaryota"/>
</dbReference>
<name>B8CD32_THAPS</name>
<evidence type="ECO:0000313" key="7">
    <source>
        <dbReference type="Proteomes" id="UP000001449"/>
    </source>
</evidence>
<dbReference type="RefSeq" id="XP_002294182.1">
    <property type="nucleotide sequence ID" value="XM_002294146.1"/>
</dbReference>
<dbReference type="HOGENOM" id="CLU_1457179_0_0_1"/>
<feature type="transmembrane region" description="Helical" evidence="5">
    <location>
        <begin position="34"/>
        <end position="53"/>
    </location>
</feature>
<dbReference type="InParanoid" id="B8CD32"/>
<dbReference type="KEGG" id="tps:THAPSDRAFT_24965"/>
<keyword evidence="4 5" id="KW-0472">Membrane</keyword>